<protein>
    <recommendedName>
        <fullName evidence="3">Lipoprotein</fullName>
    </recommendedName>
</protein>
<organism evidence="1 2">
    <name type="scientific">Pseudomonas mohnii</name>
    <dbReference type="NCBI Taxonomy" id="395600"/>
    <lineage>
        <taxon>Bacteria</taxon>
        <taxon>Pseudomonadati</taxon>
        <taxon>Pseudomonadota</taxon>
        <taxon>Gammaproteobacteria</taxon>
        <taxon>Pseudomonadales</taxon>
        <taxon>Pseudomonadaceae</taxon>
        <taxon>Pseudomonas</taxon>
    </lineage>
</organism>
<evidence type="ECO:0000313" key="1">
    <source>
        <dbReference type="EMBL" id="SED70089.1"/>
    </source>
</evidence>
<dbReference type="EMBL" id="FNRV01000001">
    <property type="protein sequence ID" value="SED70089.1"/>
    <property type="molecule type" value="Genomic_DNA"/>
</dbReference>
<sequence length="46" mass="5339">MLRRITLLIPLLALLSLSGCIVFPHGGWHDHDRHYDHGGPGYYQRR</sequence>
<evidence type="ECO:0008006" key="3">
    <source>
        <dbReference type="Google" id="ProtNLM"/>
    </source>
</evidence>
<proteinExistence type="predicted"/>
<comment type="caution">
    <text evidence="1">The sequence shown here is derived from an EMBL/GenBank/DDBJ whole genome shotgun (WGS) entry which is preliminary data.</text>
</comment>
<name>A0ABY0YLK8_9PSED</name>
<keyword evidence="2" id="KW-1185">Reference proteome</keyword>
<gene>
    <name evidence="1" type="ORF">SAMN05216205_5982</name>
</gene>
<evidence type="ECO:0000313" key="2">
    <source>
        <dbReference type="Proteomes" id="UP000199665"/>
    </source>
</evidence>
<dbReference type="RefSeq" id="WP_167361821.1">
    <property type="nucleotide sequence ID" value="NZ_FNRV01000001.1"/>
</dbReference>
<dbReference type="PROSITE" id="PS51257">
    <property type="entry name" value="PROKAR_LIPOPROTEIN"/>
    <property type="match status" value="1"/>
</dbReference>
<reference evidence="1 2" key="1">
    <citation type="submission" date="2016-10" db="EMBL/GenBank/DDBJ databases">
        <authorList>
            <person name="Varghese N."/>
            <person name="Submissions S."/>
        </authorList>
    </citation>
    <scope>NUCLEOTIDE SEQUENCE [LARGE SCALE GENOMIC DNA]</scope>
    <source>
        <strain evidence="1 2">DSM 18327</strain>
    </source>
</reference>
<accession>A0ABY0YLK8</accession>
<dbReference type="Proteomes" id="UP000199665">
    <property type="component" value="Unassembled WGS sequence"/>
</dbReference>